<accession>A0ABU6XEL5</accession>
<keyword evidence="4" id="KW-1185">Reference proteome</keyword>
<feature type="domain" description="PB1-like" evidence="2">
    <location>
        <begin position="1"/>
        <end position="84"/>
    </location>
</feature>
<sequence length="356" mass="38419">MRYVGGEELIIEENDSDFWCVFEAEEQLVRLGHEKSEIVALWFKDPAIADLSVGLRIFLDDKDALEMVRIAAQRGHVELFVVHHDGHEEGFPEIGYIDVGGDPPKGNGGDGQNEGGGDEVPEPEVANDEGAAAEGDAAATIDEGEVAASDVVAPLSEAGSGPGEAKSILEGDQNAKGLCADEEGVVGEEDGGLEEHGDVNEGDTDAGIRTEDSDSDDAEYVPSADEVDSADDVHFNDSEEEFDLDESFFGFQTESAQNASNGKRKSVVNEDFSDAGEDNDELEDGHAVGGYDREGGEEEDGEGDRVVFLVHKAQQNMAEYKWQVETVYSSREEFKDAVTSNVVYTKRGIKFEKVDP</sequence>
<dbReference type="Proteomes" id="UP001341840">
    <property type="component" value="Unassembled WGS sequence"/>
</dbReference>
<dbReference type="Pfam" id="PF26130">
    <property type="entry name" value="PB1-like"/>
    <property type="match status" value="1"/>
</dbReference>
<feature type="compositionally biased region" description="Gly residues" evidence="1">
    <location>
        <begin position="106"/>
        <end position="115"/>
    </location>
</feature>
<feature type="compositionally biased region" description="Polar residues" evidence="1">
    <location>
        <begin position="251"/>
        <end position="261"/>
    </location>
</feature>
<reference evidence="3 4" key="1">
    <citation type="journal article" date="2023" name="Plants (Basel)">
        <title>Bridging the Gap: Combining Genomics and Transcriptomics Approaches to Understand Stylosanthes scabra, an Orphan Legume from the Brazilian Caatinga.</title>
        <authorList>
            <person name="Ferreira-Neto J.R.C."/>
            <person name="da Silva M.D."/>
            <person name="Binneck E."/>
            <person name="de Melo N.F."/>
            <person name="da Silva R.H."/>
            <person name="de Melo A.L.T.M."/>
            <person name="Pandolfi V."/>
            <person name="Bustamante F.O."/>
            <person name="Brasileiro-Vidal A.C."/>
            <person name="Benko-Iseppon A.M."/>
        </authorList>
    </citation>
    <scope>NUCLEOTIDE SEQUENCE [LARGE SCALE GENOMIC DNA]</scope>
    <source>
        <tissue evidence="3">Leaves</tissue>
    </source>
</reference>
<evidence type="ECO:0000313" key="3">
    <source>
        <dbReference type="EMBL" id="MED6196236.1"/>
    </source>
</evidence>
<feature type="region of interest" description="Disordered" evidence="1">
    <location>
        <begin position="98"/>
        <end position="135"/>
    </location>
</feature>
<evidence type="ECO:0000259" key="2">
    <source>
        <dbReference type="Pfam" id="PF26130"/>
    </source>
</evidence>
<dbReference type="EMBL" id="JASCZI010211727">
    <property type="protein sequence ID" value="MED6196236.1"/>
    <property type="molecule type" value="Genomic_DNA"/>
</dbReference>
<feature type="region of interest" description="Disordered" evidence="1">
    <location>
        <begin position="188"/>
        <end position="232"/>
    </location>
</feature>
<feature type="compositionally biased region" description="Acidic residues" evidence="1">
    <location>
        <begin position="213"/>
        <end position="230"/>
    </location>
</feature>
<proteinExistence type="predicted"/>
<protein>
    <recommendedName>
        <fullName evidence="2">PB1-like domain-containing protein</fullName>
    </recommendedName>
</protein>
<feature type="compositionally biased region" description="Acidic residues" evidence="1">
    <location>
        <begin position="116"/>
        <end position="127"/>
    </location>
</feature>
<gene>
    <name evidence="3" type="ORF">PIB30_045567</name>
</gene>
<evidence type="ECO:0000256" key="1">
    <source>
        <dbReference type="SAM" id="MobiDB-lite"/>
    </source>
</evidence>
<dbReference type="InterPro" id="IPR058594">
    <property type="entry name" value="PB1-like_dom_pln"/>
</dbReference>
<evidence type="ECO:0000313" key="4">
    <source>
        <dbReference type="Proteomes" id="UP001341840"/>
    </source>
</evidence>
<organism evidence="3 4">
    <name type="scientific">Stylosanthes scabra</name>
    <dbReference type="NCBI Taxonomy" id="79078"/>
    <lineage>
        <taxon>Eukaryota</taxon>
        <taxon>Viridiplantae</taxon>
        <taxon>Streptophyta</taxon>
        <taxon>Embryophyta</taxon>
        <taxon>Tracheophyta</taxon>
        <taxon>Spermatophyta</taxon>
        <taxon>Magnoliopsida</taxon>
        <taxon>eudicotyledons</taxon>
        <taxon>Gunneridae</taxon>
        <taxon>Pentapetalae</taxon>
        <taxon>rosids</taxon>
        <taxon>fabids</taxon>
        <taxon>Fabales</taxon>
        <taxon>Fabaceae</taxon>
        <taxon>Papilionoideae</taxon>
        <taxon>50 kb inversion clade</taxon>
        <taxon>dalbergioids sensu lato</taxon>
        <taxon>Dalbergieae</taxon>
        <taxon>Pterocarpus clade</taxon>
        <taxon>Stylosanthes</taxon>
    </lineage>
</organism>
<feature type="region of interest" description="Disordered" evidence="1">
    <location>
        <begin position="251"/>
        <end position="303"/>
    </location>
</feature>
<name>A0ABU6XEL5_9FABA</name>
<feature type="compositionally biased region" description="Acidic residues" evidence="1">
    <location>
        <begin position="271"/>
        <end position="283"/>
    </location>
</feature>
<comment type="caution">
    <text evidence="3">The sequence shown here is derived from an EMBL/GenBank/DDBJ whole genome shotgun (WGS) entry which is preliminary data.</text>
</comment>